<keyword evidence="3" id="KW-1185">Reference proteome</keyword>
<dbReference type="InterPro" id="IPR049012">
    <property type="entry name" value="Mutator_transp_dom"/>
</dbReference>
<feature type="domain" description="Mutator-like transposase" evidence="1">
    <location>
        <begin position="51"/>
        <end position="413"/>
    </location>
</feature>
<name>A0A6J8BLZ0_MYTCO</name>
<dbReference type="Proteomes" id="UP000507470">
    <property type="component" value="Unassembled WGS sequence"/>
</dbReference>
<dbReference type="EMBL" id="CACVKT020003601">
    <property type="protein sequence ID" value="CAC5384672.1"/>
    <property type="molecule type" value="Genomic_DNA"/>
</dbReference>
<evidence type="ECO:0000313" key="2">
    <source>
        <dbReference type="EMBL" id="CAC5384672.1"/>
    </source>
</evidence>
<gene>
    <name evidence="2" type="ORF">MCOR_20288</name>
</gene>
<sequence length="605" mass="68674">MKIDNVDGTPVGQILLRPKPKNPDVVDKYLQAANNCTDACPNKVYTPQHVETLFNTEIRNHILYKSDCDGDLKFDVENEKQWGCVWRERLKCHFVSKYYRLYDIFESNKRGPKAAKLNVQIQCGLITSPISNKNFRDILMFSNMVPPSSSGMQKTANKVAKQVEELNKKSMRDIRKKLVEENRICGLSDEKLVRVESDCRYNNSLINSGTTPFQAGTQVVCTMSENNTSAKQIVSLFTGNKLCCVAARLKGKGLKIVCPNHEGVCTAYIAEDASIGNEGAYSSWCATEVSDYLKISHITTDGDSRAFQGVKQVHGTNVEALRDVRHLSASMKRAITRCTFSPNLFSGTNKLNQKNRFALDIKARCVAELNQSFNVHQGELYKVKQYMPEVIKTIVMCYKGYCGSSCKVNSYVCSGLPSNHWIKNFIPNGSTCRMTCDDEVKLENCIRILPGPNSLNLVRFLTSTQKSEAFNRALSRCNPKNVSFPRNFPGRAHAAVHMINHRFANSALLLTEELGVIITAPKVLRKVKQRDRRQLYIYKHKRSHVAKLQRAKSRNRRYRLHALIHYSQPAFYSKGMADPHYDKNCVNRNFVTNDHAYPKRHPKIH</sequence>
<organism evidence="2 3">
    <name type="scientific">Mytilus coruscus</name>
    <name type="common">Sea mussel</name>
    <dbReference type="NCBI Taxonomy" id="42192"/>
    <lineage>
        <taxon>Eukaryota</taxon>
        <taxon>Metazoa</taxon>
        <taxon>Spiralia</taxon>
        <taxon>Lophotrochozoa</taxon>
        <taxon>Mollusca</taxon>
        <taxon>Bivalvia</taxon>
        <taxon>Autobranchia</taxon>
        <taxon>Pteriomorphia</taxon>
        <taxon>Mytilida</taxon>
        <taxon>Mytiloidea</taxon>
        <taxon>Mytilidae</taxon>
        <taxon>Mytilinae</taxon>
        <taxon>Mytilus</taxon>
    </lineage>
</organism>
<dbReference type="OrthoDB" id="10413082at2759"/>
<evidence type="ECO:0000313" key="3">
    <source>
        <dbReference type="Proteomes" id="UP000507470"/>
    </source>
</evidence>
<reference evidence="2 3" key="1">
    <citation type="submission" date="2020-06" db="EMBL/GenBank/DDBJ databases">
        <authorList>
            <person name="Li R."/>
            <person name="Bekaert M."/>
        </authorList>
    </citation>
    <scope>NUCLEOTIDE SEQUENCE [LARGE SCALE GENOMIC DNA]</scope>
    <source>
        <strain evidence="3">wild</strain>
    </source>
</reference>
<dbReference type="Pfam" id="PF20700">
    <property type="entry name" value="Mutator"/>
    <property type="match status" value="1"/>
</dbReference>
<proteinExistence type="predicted"/>
<protein>
    <recommendedName>
        <fullName evidence="1">Mutator-like transposase domain-containing protein</fullName>
    </recommendedName>
</protein>
<evidence type="ECO:0000259" key="1">
    <source>
        <dbReference type="Pfam" id="PF20700"/>
    </source>
</evidence>
<dbReference type="AlphaFoldDB" id="A0A6J8BLZ0"/>
<accession>A0A6J8BLZ0</accession>